<comment type="caution">
    <text evidence="3">The sequence shown here is derived from an EMBL/GenBank/DDBJ whole genome shotgun (WGS) entry which is preliminary data.</text>
</comment>
<evidence type="ECO:0000256" key="1">
    <source>
        <dbReference type="ARBA" id="ARBA00023002"/>
    </source>
</evidence>
<organism evidence="3 4">
    <name type="scientific">Hyalangium minutum</name>
    <dbReference type="NCBI Taxonomy" id="394096"/>
    <lineage>
        <taxon>Bacteria</taxon>
        <taxon>Pseudomonadati</taxon>
        <taxon>Myxococcota</taxon>
        <taxon>Myxococcia</taxon>
        <taxon>Myxococcales</taxon>
        <taxon>Cystobacterineae</taxon>
        <taxon>Archangiaceae</taxon>
        <taxon>Hyalangium</taxon>
    </lineage>
</organism>
<accession>A0A085WLM8</accession>
<evidence type="ECO:0000313" key="3">
    <source>
        <dbReference type="EMBL" id="KFE68591.1"/>
    </source>
</evidence>
<dbReference type="Gene3D" id="3.40.50.720">
    <property type="entry name" value="NAD(P)-binding Rossmann-like Domain"/>
    <property type="match status" value="1"/>
</dbReference>
<proteinExistence type="predicted"/>
<dbReference type="PANTHER" id="PTHR14239:SF10">
    <property type="entry name" value="REDUCTASE"/>
    <property type="match status" value="1"/>
</dbReference>
<name>A0A085WLM8_9BACT</name>
<dbReference type="PANTHER" id="PTHR14239">
    <property type="entry name" value="DUDULIN-RELATED"/>
    <property type="match status" value="1"/>
</dbReference>
<dbReference type="SUPFAM" id="SSF51735">
    <property type="entry name" value="NAD(P)-binding Rossmann-fold domains"/>
    <property type="match status" value="1"/>
</dbReference>
<gene>
    <name evidence="3" type="ORF">DB31_7828</name>
</gene>
<feature type="domain" description="Pyrroline-5-carboxylate reductase catalytic N-terminal" evidence="2">
    <location>
        <begin position="2"/>
        <end position="96"/>
    </location>
</feature>
<keyword evidence="1" id="KW-0560">Oxidoreductase</keyword>
<dbReference type="InterPro" id="IPR051267">
    <property type="entry name" value="STEAP_metalloreductase"/>
</dbReference>
<dbReference type="RefSeq" id="WP_044189488.1">
    <property type="nucleotide sequence ID" value="NZ_JMCB01000006.1"/>
</dbReference>
<protein>
    <recommendedName>
        <fullName evidence="2">Pyrroline-5-carboxylate reductase catalytic N-terminal domain-containing protein</fullName>
    </recommendedName>
</protein>
<evidence type="ECO:0000259" key="2">
    <source>
        <dbReference type="Pfam" id="PF03807"/>
    </source>
</evidence>
<evidence type="ECO:0000313" key="4">
    <source>
        <dbReference type="Proteomes" id="UP000028725"/>
    </source>
</evidence>
<dbReference type="OrthoDB" id="5499754at2"/>
<keyword evidence="4" id="KW-1185">Reference proteome</keyword>
<dbReference type="Pfam" id="PF03807">
    <property type="entry name" value="F420_oxidored"/>
    <property type="match status" value="1"/>
</dbReference>
<dbReference type="GO" id="GO:0016491">
    <property type="term" value="F:oxidoreductase activity"/>
    <property type="evidence" value="ECO:0007669"/>
    <property type="project" value="UniProtKB-KW"/>
</dbReference>
<dbReference type="PATRIC" id="fig|394096.3.peg.3869"/>
<dbReference type="InterPro" id="IPR028939">
    <property type="entry name" value="P5C_Rdtase_cat_N"/>
</dbReference>
<sequence>MKIGVFGTGMVGATIGTKLVALGHEVKMGSRTANNEKAVAWAKKAGAKASQGTFADAAGFGELIFNCTSGAGALDALNAAGAGSLKGKILIDISNPLDFSKGMPPTLFAGNTDSLGERLQAAFPETHVIKTLNTVTAEIMVNPGRIGGGDHVMFISGNDTAAKAKVGEFLKTQFGWKELVDLGDITTARGTESYLPLWLRLWGALKTPYFNVKIVKE</sequence>
<dbReference type="AlphaFoldDB" id="A0A085WLM8"/>
<reference evidence="3 4" key="1">
    <citation type="submission" date="2014-04" db="EMBL/GenBank/DDBJ databases">
        <title>Genome assembly of Hyalangium minutum DSM 14724.</title>
        <authorList>
            <person name="Sharma G."/>
            <person name="Subramanian S."/>
        </authorList>
    </citation>
    <scope>NUCLEOTIDE SEQUENCE [LARGE SCALE GENOMIC DNA]</scope>
    <source>
        <strain evidence="3 4">DSM 14724</strain>
    </source>
</reference>
<dbReference type="STRING" id="394096.DB31_7828"/>
<dbReference type="InterPro" id="IPR036291">
    <property type="entry name" value="NAD(P)-bd_dom_sf"/>
</dbReference>
<dbReference type="Proteomes" id="UP000028725">
    <property type="component" value="Unassembled WGS sequence"/>
</dbReference>
<dbReference type="EMBL" id="JMCB01000006">
    <property type="protein sequence ID" value="KFE68591.1"/>
    <property type="molecule type" value="Genomic_DNA"/>
</dbReference>